<dbReference type="HOGENOM" id="CLU_1615260_0_0_2"/>
<evidence type="ECO:0000313" key="2">
    <source>
        <dbReference type="Proteomes" id="UP000001169"/>
    </source>
</evidence>
<dbReference type="RefSeq" id="WP_011222234.1">
    <property type="nucleotide sequence ID" value="NC_006392.1"/>
</dbReference>
<dbReference type="KEGG" id="hma:pNG4009"/>
<evidence type="ECO:0000313" key="1">
    <source>
        <dbReference type="EMBL" id="AAV44385.1"/>
    </source>
</evidence>
<gene>
    <name evidence="1" type="ordered locus">pNG4009</name>
</gene>
<sequence length="164" mass="18543">MSKVDHDPASRRYAKKWQETLDRDESYYIPEKYQLGIVANYLSRHDITYTTEGEVFCYPIDILAVKRGSTIAIELKSRNVGAGIEQAQRNTDYVDYSFLSLWDDDITDELLSRVSDLNIGLLGVGETVTVYSGPSQTGQELCKRSSVIETILDDVRGDPPIQQQ</sequence>
<keyword evidence="2" id="KW-1185">Reference proteome</keyword>
<accession>Q5V7T6</accession>
<dbReference type="PaxDb" id="272569-pNG4009"/>
<keyword evidence="1" id="KW-0614">Plasmid</keyword>
<organism evidence="1 2">
    <name type="scientific">Haloarcula marismortui (strain ATCC 43049 / DSM 3752 / JCM 8966 / VKM B-1809)</name>
    <name type="common">Halobacterium marismortui</name>
    <dbReference type="NCBI Taxonomy" id="272569"/>
    <lineage>
        <taxon>Archaea</taxon>
        <taxon>Methanobacteriati</taxon>
        <taxon>Methanobacteriota</taxon>
        <taxon>Stenosarchaea group</taxon>
        <taxon>Halobacteria</taxon>
        <taxon>Halobacteriales</taxon>
        <taxon>Haloarculaceae</taxon>
        <taxon>Haloarcula</taxon>
    </lineage>
</organism>
<dbReference type="EMBL" id="AY596293">
    <property type="protein sequence ID" value="AAV44385.1"/>
    <property type="molecule type" value="Genomic_DNA"/>
</dbReference>
<proteinExistence type="predicted"/>
<geneLocation type="plasmid" evidence="1 2">
    <name>pNG400</name>
</geneLocation>
<name>Q5V7T6_HALMA</name>
<dbReference type="GeneID" id="3126781"/>
<dbReference type="Proteomes" id="UP000001169">
    <property type="component" value="Plasmid pNG400"/>
</dbReference>
<reference evidence="1 2" key="1">
    <citation type="journal article" date="2004" name="Genome Res.">
        <title>Genome sequence of Haloarcula marismortui: a halophilic archaeon from the Dead Sea.</title>
        <authorList>
            <person name="Baliga N.S."/>
            <person name="Bonneau R."/>
            <person name="Facciotti M.T."/>
            <person name="Pan M."/>
            <person name="Glusman G."/>
            <person name="Deutsch E.W."/>
            <person name="Shannon P."/>
            <person name="Chiu Y."/>
            <person name="Weng R.S."/>
            <person name="Gan R.R."/>
            <person name="Hung P."/>
            <person name="Date S.V."/>
            <person name="Marcotte E."/>
            <person name="Hood L."/>
            <person name="Ng W.V."/>
        </authorList>
    </citation>
    <scope>NUCLEOTIDE SEQUENCE [LARGE SCALE GENOMIC DNA]</scope>
    <source>
        <strain evidence="2">ATCC 43049 / DSM 3752 / JCM 8966 / VKM B-1809</strain>
        <plasmid evidence="2">Plasmid pNG400</plasmid>
    </source>
</reference>
<protein>
    <submittedName>
        <fullName evidence="1">Uncharacterized protein</fullName>
    </submittedName>
</protein>
<dbReference type="AlphaFoldDB" id="Q5V7T6"/>
<dbReference type="EnsemblBacteria" id="AAV44385">
    <property type="protein sequence ID" value="AAV44385"/>
    <property type="gene ID" value="pNG4009"/>
</dbReference>